<dbReference type="Gene3D" id="1.10.10.10">
    <property type="entry name" value="Winged helix-like DNA-binding domain superfamily/Winged helix DNA-binding domain"/>
    <property type="match status" value="1"/>
</dbReference>
<dbReference type="EMBL" id="JAKMYX010000006">
    <property type="protein sequence ID" value="MDH5920009.1"/>
    <property type="molecule type" value="Genomic_DNA"/>
</dbReference>
<dbReference type="Proteomes" id="UP000235405">
    <property type="component" value="Unassembled WGS sequence"/>
</dbReference>
<dbReference type="EMBL" id="JAUYVL010000013">
    <property type="protein sequence ID" value="MDP2502708.1"/>
    <property type="molecule type" value="Genomic_DNA"/>
</dbReference>
<reference evidence="5" key="2">
    <citation type="submission" date="2016-07" db="EMBL/GenBank/DDBJ databases">
        <authorList>
            <person name="Wan K."/>
            <person name="Booth B."/>
            <person name="Spirohn K."/>
            <person name="Hao T."/>
            <person name="Hu Y."/>
            <person name="Calderwood M."/>
            <person name="Hill D."/>
            <person name="Mohr S."/>
            <person name="Vidal M."/>
            <person name="Celniker S."/>
            <person name="Perrimon N."/>
        </authorList>
    </citation>
    <scope>NUCLEOTIDE SEQUENCE</scope>
    <source>
        <strain evidence="5">10N.286.54.F3</strain>
    </source>
</reference>
<dbReference type="GeneID" id="69648179"/>
<sequence length="76" mass="8510">MILTELHQYIDNEGVAARSELASKFGMSEDGVDAMLSVWVKKGKVSRLVDTNKHGHTTRIRYTISKQDGLSLNVMM</sequence>
<feature type="domain" description="Transcriptional regulator HTH-type FeoC" evidence="1">
    <location>
        <begin position="2"/>
        <end position="53"/>
    </location>
</feature>
<comment type="caution">
    <text evidence="6">The sequence shown here is derived from an EMBL/GenBank/DDBJ whole genome shotgun (WGS) entry which is preliminary data.</text>
</comment>
<dbReference type="EMBL" id="JAUYVK010000002">
    <property type="protein sequence ID" value="MDP2488317.1"/>
    <property type="molecule type" value="Genomic_DNA"/>
</dbReference>
<evidence type="ECO:0000313" key="6">
    <source>
        <dbReference type="EMBL" id="PTP32932.1"/>
    </source>
</evidence>
<dbReference type="Proteomes" id="UP001177935">
    <property type="component" value="Unassembled WGS sequence"/>
</dbReference>
<dbReference type="Proteomes" id="UP001177883">
    <property type="component" value="Unassembled WGS sequence"/>
</dbReference>
<dbReference type="Proteomes" id="UP000244197">
    <property type="component" value="Unassembled WGS sequence"/>
</dbReference>
<dbReference type="Proteomes" id="UP001159663">
    <property type="component" value="Unassembled WGS sequence"/>
</dbReference>
<dbReference type="OrthoDB" id="467062at2"/>
<reference evidence="3" key="6">
    <citation type="submission" date="2023-07" db="EMBL/GenBank/DDBJ databases">
        <title>Genome content predicts the carbon catabolic preferences of heterotrophic bacteria.</title>
        <authorList>
            <person name="Gralka M."/>
        </authorList>
    </citation>
    <scope>NUCLEOTIDE SEQUENCE</scope>
    <source>
        <strain evidence="4">6E02</strain>
        <strain evidence="3">6E03</strain>
    </source>
</reference>
<dbReference type="AlphaFoldDB" id="A0A0P6Z599"/>
<dbReference type="EMBL" id="PIFK01000027">
    <property type="protein sequence ID" value="PTP32932.1"/>
    <property type="molecule type" value="Genomic_DNA"/>
</dbReference>
<name>A0A0P6Z599_VIBSP</name>
<dbReference type="RefSeq" id="WP_004734201.1">
    <property type="nucleotide sequence ID" value="NZ_AP025508.1"/>
</dbReference>
<evidence type="ECO:0000313" key="7">
    <source>
        <dbReference type="Proteomes" id="UP000235405"/>
    </source>
</evidence>
<dbReference type="InterPro" id="IPR036388">
    <property type="entry name" value="WH-like_DNA-bd_sf"/>
</dbReference>
<evidence type="ECO:0000313" key="5">
    <source>
        <dbReference type="EMBL" id="PMF28717.1"/>
    </source>
</evidence>
<gene>
    <name evidence="5" type="ORF">BCV19_24385</name>
    <name evidence="6" type="ORF">CWO07_14545</name>
    <name evidence="2" type="ORF">L8R85_03125</name>
    <name evidence="3" type="ORF">Q8W38_03135</name>
    <name evidence="4" type="ORF">Q8W42_18490</name>
</gene>
<dbReference type="SUPFAM" id="SSF46785">
    <property type="entry name" value="Winged helix' DNA-binding domain"/>
    <property type="match status" value="1"/>
</dbReference>
<evidence type="ECO:0000313" key="4">
    <source>
        <dbReference type="EMBL" id="MDP2502708.1"/>
    </source>
</evidence>
<evidence type="ECO:0000313" key="8">
    <source>
        <dbReference type="Proteomes" id="UP000244197"/>
    </source>
</evidence>
<reference evidence="2" key="5">
    <citation type="submission" date="2022-01" db="EMBL/GenBank/DDBJ databases">
        <title>Vibrio aestuarianus Clade A and Clade B isolates are associated with Pacific oyster (Crassostrea gigas) disease outbreaks across Ireland.</title>
        <authorList>
            <person name="Coyle N."/>
            <person name="O'Toole C."/>
            <person name="Thomas J.C.L."/>
            <person name="Ryder D."/>
            <person name="Cheslett D."/>
            <person name="Feist S."/>
            <person name="Bean T."/>
            <person name="Joseph A."/>
            <person name="Waina A."/>
            <person name="Feil E."/>
            <person name="Verner-Jeffreys D.W."/>
        </authorList>
    </citation>
    <scope>NUCLEOTIDE SEQUENCE</scope>
    <source>
        <strain evidence="2">S/17/14 A</strain>
    </source>
</reference>
<evidence type="ECO:0000313" key="3">
    <source>
        <dbReference type="EMBL" id="MDP2488317.1"/>
    </source>
</evidence>
<reference evidence="5" key="4">
    <citation type="journal article" date="2018" name="Nature">
        <title>A major lineage of non-tailed dsDNA viruses as unrecognized killers of marine bacteria.</title>
        <authorList>
            <person name="Kauffman K.M."/>
            <person name="Hussain F.A."/>
            <person name="Yang J."/>
            <person name="Arevalo P."/>
            <person name="Brown J.M."/>
            <person name="Chang W.K."/>
            <person name="VanInsberghe D."/>
            <person name="Elsherbini J."/>
            <person name="Sharma R.S."/>
            <person name="Cutler M.B."/>
            <person name="Kelly L."/>
            <person name="Polz M.F."/>
        </authorList>
    </citation>
    <scope>NUCLEOTIDE SEQUENCE</scope>
    <source>
        <strain evidence="5">10N.286.54.F3</strain>
    </source>
</reference>
<evidence type="ECO:0000313" key="2">
    <source>
        <dbReference type="EMBL" id="MDH5920009.1"/>
    </source>
</evidence>
<reference evidence="6 8" key="3">
    <citation type="submission" date="2017-11" db="EMBL/GenBank/DDBJ databases">
        <title>Population delineation of vibrios coincides with oyster pathogenicity.</title>
        <authorList>
            <person name="Bruto M."/>
            <person name="Labreuche Y."/>
            <person name="James A."/>
            <person name="Piel D."/>
            <person name="Chenivesse S."/>
            <person name="Petton B."/>
            <person name="Polz M.F."/>
            <person name="Le Roux F."/>
        </authorList>
    </citation>
    <scope>NUCLEOTIDE SEQUENCE [LARGE SCALE GENOMIC DNA]</scope>
    <source>
        <strain evidence="6 8">FF_144</strain>
    </source>
</reference>
<accession>A0A0P6Z599</accession>
<reference evidence="7" key="1">
    <citation type="submission" date="2016-07" db="EMBL/GenBank/DDBJ databases">
        <title>Nontailed viruses are major unrecognized killers of bacteria in the ocean.</title>
        <authorList>
            <person name="Kauffman K."/>
            <person name="Hussain F."/>
            <person name="Yang J."/>
            <person name="Arevalo P."/>
            <person name="Brown J."/>
            <person name="Cutler M."/>
            <person name="Kelly L."/>
            <person name="Polz M.F."/>
        </authorList>
    </citation>
    <scope>NUCLEOTIDE SEQUENCE [LARGE SCALE GENOMIC DNA]</scope>
    <source>
        <strain evidence="7">10N.286.54.F3</strain>
    </source>
</reference>
<accession>A0A1C3IKG5</accession>
<proteinExistence type="predicted"/>
<dbReference type="InterPro" id="IPR015102">
    <property type="entry name" value="Tscrpt_reg_HTH_FeoC"/>
</dbReference>
<protein>
    <submittedName>
        <fullName evidence="2">FeoC-like transcriptional regulator</fullName>
    </submittedName>
    <submittedName>
        <fullName evidence="6">Iron transporter FeoC</fullName>
    </submittedName>
</protein>
<dbReference type="Pfam" id="PF09012">
    <property type="entry name" value="FeoC"/>
    <property type="match status" value="1"/>
</dbReference>
<organism evidence="6 8">
    <name type="scientific">Vibrio splendidus</name>
    <dbReference type="NCBI Taxonomy" id="29497"/>
    <lineage>
        <taxon>Bacteria</taxon>
        <taxon>Pseudomonadati</taxon>
        <taxon>Pseudomonadota</taxon>
        <taxon>Gammaproteobacteria</taxon>
        <taxon>Vibrionales</taxon>
        <taxon>Vibrionaceae</taxon>
        <taxon>Vibrio</taxon>
    </lineage>
</organism>
<dbReference type="EMBL" id="MCSW01000073">
    <property type="protein sequence ID" value="PMF28717.1"/>
    <property type="molecule type" value="Genomic_DNA"/>
</dbReference>
<dbReference type="InterPro" id="IPR036390">
    <property type="entry name" value="WH_DNA-bd_sf"/>
</dbReference>
<evidence type="ECO:0000259" key="1">
    <source>
        <dbReference type="Pfam" id="PF09012"/>
    </source>
</evidence>